<reference evidence="2" key="1">
    <citation type="submission" date="2018-05" db="EMBL/GenBank/DDBJ databases">
        <title>Genome Sequencing of selected type strains of the family Eggerthellaceae.</title>
        <authorList>
            <person name="Danylec N."/>
            <person name="Stoll D.A."/>
            <person name="Doetsch A."/>
            <person name="Huch M."/>
        </authorList>
    </citation>
    <scope>NUCLEOTIDE SEQUENCE [LARGE SCALE GENOMIC DNA]</scope>
    <source>
        <strain evidence="2">DSM 16106</strain>
    </source>
</reference>
<organism evidence="1 2">
    <name type="scientific">Paraeggerthella hongkongensis</name>
    <dbReference type="NCBI Taxonomy" id="230658"/>
    <lineage>
        <taxon>Bacteria</taxon>
        <taxon>Bacillati</taxon>
        <taxon>Actinomycetota</taxon>
        <taxon>Coriobacteriia</taxon>
        <taxon>Eggerthellales</taxon>
        <taxon>Eggerthellaceae</taxon>
        <taxon>Paraeggerthella</taxon>
    </lineage>
</organism>
<dbReference type="SUPFAM" id="SSF53474">
    <property type="entry name" value="alpha/beta-Hydrolases"/>
    <property type="match status" value="1"/>
</dbReference>
<proteinExistence type="predicted"/>
<dbReference type="InterPro" id="IPR029058">
    <property type="entry name" value="AB_hydrolase_fold"/>
</dbReference>
<keyword evidence="2" id="KW-1185">Reference proteome</keyword>
<dbReference type="EMBL" id="QICD01000011">
    <property type="protein sequence ID" value="RNL43933.1"/>
    <property type="molecule type" value="Genomic_DNA"/>
</dbReference>
<gene>
    <name evidence="1" type="ORF">DMP08_06785</name>
</gene>
<dbReference type="AlphaFoldDB" id="A0A3N0B9F4"/>
<comment type="caution">
    <text evidence="1">The sequence shown here is derived from an EMBL/GenBank/DDBJ whole genome shotgun (WGS) entry which is preliminary data.</text>
</comment>
<evidence type="ECO:0000313" key="1">
    <source>
        <dbReference type="EMBL" id="RNL43933.1"/>
    </source>
</evidence>
<dbReference type="RefSeq" id="WP_123192186.1">
    <property type="nucleotide sequence ID" value="NZ_QICD01000011.1"/>
</dbReference>
<sequence>MTDLSTSYPFVYLHGILAHDRSAIESNLWGRIPQEVRRRGGIAMFGNQDSLGSVQSNVYQLERTLEMAFRLTEAPKVHIIAHSKGGLDARCLAHRPSMQGRIASITTFATPHGGLRTADHFLGMSSSCLERIASPINWKATKNGDMYADCIGVLHDLSTEGAARFNEAYPDLPDIVYRTFGAVEQPRHRSPKGAWMHWMVKRHDGENDGLVPTWSTKRDPWQELRVPEGEPGLNHNDVIDQRKRDTPIITGDGRTWDSIVEVHLDLIEQLASIR</sequence>
<accession>A0A3N0B9F4</accession>
<name>A0A3N0B9F4_9ACTN</name>
<dbReference type="Proteomes" id="UP000278632">
    <property type="component" value="Unassembled WGS sequence"/>
</dbReference>
<evidence type="ECO:0008006" key="3">
    <source>
        <dbReference type="Google" id="ProtNLM"/>
    </source>
</evidence>
<dbReference type="Gene3D" id="3.40.50.1820">
    <property type="entry name" value="alpha/beta hydrolase"/>
    <property type="match status" value="1"/>
</dbReference>
<evidence type="ECO:0000313" key="2">
    <source>
        <dbReference type="Proteomes" id="UP000278632"/>
    </source>
</evidence>
<protein>
    <recommendedName>
        <fullName evidence="3">Triacylglycerol lipase</fullName>
    </recommendedName>
</protein>
<dbReference type="OrthoDB" id="8871309at2"/>